<gene>
    <name evidence="2" type="ORF">Q5H93_19665</name>
</gene>
<sequence length="568" mass="57942">MFNLSSFPFPAALVRVLLALLFAAGSLPSVAQTPAWQSAQAMASLEYGSVQATAVDAAGNVYLAGGFSVNIMVGNIMLTSHGNQDAFVAKFNLASNQFMWVQQVGGIGDDYIEALAVSGTSVYVAGSFRGSVSFGATTLSNMGYYSDVFVTKLTDAGSFVWAQQAGGTSHDNARALAVSGSSVYVAGAFFSPTASFGATTLTNTDATAPTSDVFVAKLTDVGSTSNFVWAQQAGGSNYDQVIGLAVSGSSVYVAGDFYSPTASFGDTTLTNTDATAATSDVFVAKLTDAGSTSNFVWAQQAGGMGYDGASELAVSGTSVYAAGAFSSPTASFGAATLTNTGLYDMFVTKLTDAGSTSNFVWAQQAGGAGRDQVMALAVSSTNVYVAGAFSSPTASFGAATLTNTGLYDMFVTKLTDAGSTSNFVWAQQVGGIGNDYAEALAVSGTSVYVAGSFSSRTISFGTNTLTNPSGIANSVGFLASLTDPTLTATTSPRTALAQLYPNPAHSTTALRLPAGLAPTPLTLCDAQGRAVRRYPAPATLETTLDLHGLPVGLYILQGGSFSQRLAIE</sequence>
<dbReference type="PANTHER" id="PTHR35580:SF1">
    <property type="entry name" value="PHYTASE-LIKE DOMAIN-CONTAINING PROTEIN"/>
    <property type="match status" value="1"/>
</dbReference>
<organism evidence="2 3">
    <name type="scientific">Hymenobacter aranciens</name>
    <dbReference type="NCBI Taxonomy" id="3063996"/>
    <lineage>
        <taxon>Bacteria</taxon>
        <taxon>Pseudomonadati</taxon>
        <taxon>Bacteroidota</taxon>
        <taxon>Cytophagia</taxon>
        <taxon>Cytophagales</taxon>
        <taxon>Hymenobacteraceae</taxon>
        <taxon>Hymenobacter</taxon>
    </lineage>
</organism>
<keyword evidence="3" id="KW-1185">Reference proteome</keyword>
<dbReference type="InterPro" id="IPR026444">
    <property type="entry name" value="Secre_tail"/>
</dbReference>
<evidence type="ECO:0000256" key="1">
    <source>
        <dbReference type="SAM" id="SignalP"/>
    </source>
</evidence>
<dbReference type="RefSeq" id="WP_305008364.1">
    <property type="nucleotide sequence ID" value="NZ_JAUQSY010000015.1"/>
</dbReference>
<dbReference type="InterPro" id="IPR052918">
    <property type="entry name" value="Motility_Chemotaxis_Reg"/>
</dbReference>
<name>A0ABT9BKA9_9BACT</name>
<evidence type="ECO:0000313" key="3">
    <source>
        <dbReference type="Proteomes" id="UP001176429"/>
    </source>
</evidence>
<dbReference type="PANTHER" id="PTHR35580">
    <property type="entry name" value="CELL SURFACE GLYCOPROTEIN (S-LAYER PROTEIN)-LIKE PROTEIN"/>
    <property type="match status" value="1"/>
</dbReference>
<dbReference type="NCBIfam" id="TIGR04183">
    <property type="entry name" value="Por_Secre_tail"/>
    <property type="match status" value="1"/>
</dbReference>
<feature type="chain" id="PRO_5046744849" evidence="1">
    <location>
        <begin position="32"/>
        <end position="568"/>
    </location>
</feature>
<accession>A0ABT9BKA9</accession>
<keyword evidence="1" id="KW-0732">Signal</keyword>
<reference evidence="2" key="1">
    <citation type="submission" date="2023-07" db="EMBL/GenBank/DDBJ databases">
        <authorList>
            <person name="Kim M.K."/>
        </authorList>
    </citation>
    <scope>NUCLEOTIDE SEQUENCE</scope>
    <source>
        <strain evidence="2">ASUV-10-1</strain>
    </source>
</reference>
<evidence type="ECO:0000313" key="2">
    <source>
        <dbReference type="EMBL" id="MDO7876973.1"/>
    </source>
</evidence>
<dbReference type="EMBL" id="JAUQSY010000015">
    <property type="protein sequence ID" value="MDO7876973.1"/>
    <property type="molecule type" value="Genomic_DNA"/>
</dbReference>
<dbReference type="Proteomes" id="UP001176429">
    <property type="component" value="Unassembled WGS sequence"/>
</dbReference>
<proteinExistence type="predicted"/>
<feature type="signal peptide" evidence="1">
    <location>
        <begin position="1"/>
        <end position="31"/>
    </location>
</feature>
<comment type="caution">
    <text evidence="2">The sequence shown here is derived from an EMBL/GenBank/DDBJ whole genome shotgun (WGS) entry which is preliminary data.</text>
</comment>
<protein>
    <submittedName>
        <fullName evidence="2">T9SS type A sorting domain-containing protein</fullName>
    </submittedName>
</protein>